<dbReference type="CDD" id="cd02440">
    <property type="entry name" value="AdoMet_MTases"/>
    <property type="match status" value="1"/>
</dbReference>
<evidence type="ECO:0000259" key="4">
    <source>
        <dbReference type="Pfam" id="PF13649"/>
    </source>
</evidence>
<dbReference type="AlphaFoldDB" id="E1T476"/>
<proteinExistence type="predicted"/>
<keyword evidence="2 5" id="KW-0808">Transferase</keyword>
<evidence type="ECO:0000313" key="5">
    <source>
        <dbReference type="EMBL" id="ADN57219.1"/>
    </source>
</evidence>
<reference evidence="5" key="1">
    <citation type="submission" date="2010-09" db="EMBL/GenBank/DDBJ databases">
        <title>Complete sequence of chromosome1 of Burkholderia sp. CCGE1003.</title>
        <authorList>
            <consortium name="US DOE Joint Genome Institute"/>
            <person name="Lucas S."/>
            <person name="Copeland A."/>
            <person name="Lapidus A."/>
            <person name="Cheng J.-F."/>
            <person name="Bruce D."/>
            <person name="Goodwin L."/>
            <person name="Pitluck S."/>
            <person name="Daligault H."/>
            <person name="Davenport K."/>
            <person name="Detter J.C."/>
            <person name="Han C."/>
            <person name="Tapia R."/>
            <person name="Land M."/>
            <person name="Hauser L."/>
            <person name="Jeffries C."/>
            <person name="Kyrpides N."/>
            <person name="Ivanova N."/>
            <person name="Ovchinnikova G."/>
            <person name="Martinez-Romero E."/>
            <person name="Rogel M.A."/>
            <person name="Auchtung J."/>
            <person name="Tiedje J.M."/>
            <person name="Woyke T."/>
        </authorList>
    </citation>
    <scope>NUCLEOTIDE SEQUENCE</scope>
    <source>
        <strain evidence="5">CCGE1003</strain>
    </source>
</reference>
<dbReference type="STRING" id="640512.BC1003_1242"/>
<dbReference type="InterPro" id="IPR041698">
    <property type="entry name" value="Methyltransf_25"/>
</dbReference>
<organism evidence="5">
    <name type="scientific">Burkholderia sp. (strain CCGE1003)</name>
    <dbReference type="NCBI Taxonomy" id="640512"/>
    <lineage>
        <taxon>Bacteria</taxon>
        <taxon>Pseudomonadati</taxon>
        <taxon>Pseudomonadota</taxon>
        <taxon>Betaproteobacteria</taxon>
        <taxon>Burkholderiales</taxon>
        <taxon>Burkholderiaceae</taxon>
        <taxon>Burkholderia</taxon>
    </lineage>
</organism>
<dbReference type="eggNOG" id="COG2227">
    <property type="taxonomic scope" value="Bacteria"/>
</dbReference>
<dbReference type="PANTHER" id="PTHR43464">
    <property type="entry name" value="METHYLTRANSFERASE"/>
    <property type="match status" value="1"/>
</dbReference>
<dbReference type="KEGG" id="bgf:BC1003_1242"/>
<dbReference type="OrthoDB" id="7348755at2"/>
<dbReference type="HOGENOM" id="CLU_092062_0_0_4"/>
<protein>
    <submittedName>
        <fullName evidence="5">Methyltransferase type 11</fullName>
    </submittedName>
</protein>
<name>E1T476_BURSG</name>
<evidence type="ECO:0000256" key="2">
    <source>
        <dbReference type="ARBA" id="ARBA00022679"/>
    </source>
</evidence>
<feature type="domain" description="Methyltransferase" evidence="4">
    <location>
        <begin position="45"/>
        <end position="140"/>
    </location>
</feature>
<dbReference type="Gene3D" id="3.40.50.150">
    <property type="entry name" value="Vaccinia Virus protein VP39"/>
    <property type="match status" value="1"/>
</dbReference>
<dbReference type="EMBL" id="CP002217">
    <property type="protein sequence ID" value="ADN57219.1"/>
    <property type="molecule type" value="Genomic_DNA"/>
</dbReference>
<evidence type="ECO:0000256" key="3">
    <source>
        <dbReference type="ARBA" id="ARBA00022691"/>
    </source>
</evidence>
<keyword evidence="1 5" id="KW-0489">Methyltransferase</keyword>
<dbReference type="PANTHER" id="PTHR43464:SF19">
    <property type="entry name" value="UBIQUINONE BIOSYNTHESIS O-METHYLTRANSFERASE, MITOCHONDRIAL"/>
    <property type="match status" value="1"/>
</dbReference>
<dbReference type="GO" id="GO:0032259">
    <property type="term" value="P:methylation"/>
    <property type="evidence" value="ECO:0007669"/>
    <property type="project" value="UniProtKB-KW"/>
</dbReference>
<evidence type="ECO:0000256" key="1">
    <source>
        <dbReference type="ARBA" id="ARBA00022603"/>
    </source>
</evidence>
<sequence>MSNNVSGTEGYAEEAGALIRQWRGISFADHHAPVLHLLPTVPSCVLDVGAGVGTDAAALAAMGHMVLAVEPVDELRRAASDLHRSSRVEWIDDSLPDLTIVSSRQETFDLVMLTAVWMHLDHEQRCRAMPRVSGLLRDGGRLIMSLRHGPVPEGRRMFDVCAQETIGLARASGLETVLQLSVPSVQPGNRRAGVSWTRLAFEKRIAHR</sequence>
<dbReference type="Pfam" id="PF13649">
    <property type="entry name" value="Methyltransf_25"/>
    <property type="match status" value="1"/>
</dbReference>
<dbReference type="InterPro" id="IPR029063">
    <property type="entry name" value="SAM-dependent_MTases_sf"/>
</dbReference>
<dbReference type="SUPFAM" id="SSF53335">
    <property type="entry name" value="S-adenosyl-L-methionine-dependent methyltransferases"/>
    <property type="match status" value="1"/>
</dbReference>
<keyword evidence="3" id="KW-0949">S-adenosyl-L-methionine</keyword>
<accession>E1T476</accession>
<dbReference type="GO" id="GO:0008168">
    <property type="term" value="F:methyltransferase activity"/>
    <property type="evidence" value="ECO:0007669"/>
    <property type="project" value="UniProtKB-KW"/>
</dbReference>
<gene>
    <name evidence="5" type="ordered locus">BC1003_1242</name>
</gene>